<dbReference type="Pfam" id="PF06964">
    <property type="entry name" value="Alpha-L-AF_C"/>
    <property type="match status" value="1"/>
</dbReference>
<comment type="caution">
    <text evidence="2">The sequence shown here is derived from an EMBL/GenBank/DDBJ whole genome shotgun (WGS) entry which is preliminary data.</text>
</comment>
<dbReference type="InterPro" id="IPR010720">
    <property type="entry name" value="Alpha-L-AF_C"/>
</dbReference>
<dbReference type="GO" id="GO:0046373">
    <property type="term" value="P:L-arabinose metabolic process"/>
    <property type="evidence" value="ECO:0007669"/>
    <property type="project" value="InterPro"/>
</dbReference>
<dbReference type="Gene3D" id="3.20.20.80">
    <property type="entry name" value="Glycosidases"/>
    <property type="match status" value="1"/>
</dbReference>
<dbReference type="InterPro" id="IPR051563">
    <property type="entry name" value="Glycosyl_Hydrolase_51"/>
</dbReference>
<dbReference type="AlphaFoldDB" id="A0AAN9LLL7"/>
<dbReference type="SMART" id="SM00813">
    <property type="entry name" value="Alpha-L-AF_C"/>
    <property type="match status" value="1"/>
</dbReference>
<feature type="domain" description="Alpha-L-arabinofuranosidase C-terminal" evidence="1">
    <location>
        <begin position="21"/>
        <end position="188"/>
    </location>
</feature>
<evidence type="ECO:0000313" key="3">
    <source>
        <dbReference type="Proteomes" id="UP001367508"/>
    </source>
</evidence>
<organism evidence="2 3">
    <name type="scientific">Canavalia gladiata</name>
    <name type="common">Sword bean</name>
    <name type="synonym">Dolichos gladiatus</name>
    <dbReference type="NCBI Taxonomy" id="3824"/>
    <lineage>
        <taxon>Eukaryota</taxon>
        <taxon>Viridiplantae</taxon>
        <taxon>Streptophyta</taxon>
        <taxon>Embryophyta</taxon>
        <taxon>Tracheophyta</taxon>
        <taxon>Spermatophyta</taxon>
        <taxon>Magnoliopsida</taxon>
        <taxon>eudicotyledons</taxon>
        <taxon>Gunneridae</taxon>
        <taxon>Pentapetalae</taxon>
        <taxon>rosids</taxon>
        <taxon>fabids</taxon>
        <taxon>Fabales</taxon>
        <taxon>Fabaceae</taxon>
        <taxon>Papilionoideae</taxon>
        <taxon>50 kb inversion clade</taxon>
        <taxon>NPAAA clade</taxon>
        <taxon>indigoferoid/millettioid clade</taxon>
        <taxon>Phaseoleae</taxon>
        <taxon>Canavalia</taxon>
    </lineage>
</organism>
<protein>
    <recommendedName>
        <fullName evidence="1">Alpha-L-arabinofuranosidase C-terminal domain-containing protein</fullName>
    </recommendedName>
</protein>
<gene>
    <name evidence="2" type="ORF">VNO77_16896</name>
</gene>
<proteinExistence type="predicted"/>
<keyword evidence="3" id="KW-1185">Reference proteome</keyword>
<dbReference type="InterPro" id="IPR013780">
    <property type="entry name" value="Glyco_hydro_b"/>
</dbReference>
<dbReference type="PANTHER" id="PTHR31776">
    <property type="entry name" value="ALPHA-L-ARABINOFURANOSIDASE 1"/>
    <property type="match status" value="1"/>
</dbReference>
<dbReference type="SUPFAM" id="SSF51011">
    <property type="entry name" value="Glycosyl hydrolase domain"/>
    <property type="match status" value="1"/>
</dbReference>
<name>A0AAN9LLL7_CANGL</name>
<dbReference type="Gene3D" id="2.60.40.1180">
    <property type="entry name" value="Golgi alpha-mannosidase II"/>
    <property type="match status" value="1"/>
</dbReference>
<sequence length="196" mass="21720">MFSKSTKFDNAPRSGPKAFVSEYAVWQKDAGDGSLLAALGEAAFLMGLERNRWTPDAIVFNSYQHYGTPSYWLQHIFTDSSGATFLNSTLQTSSKFVAASAIEYTSSADKKNYIRIKVVNFGSDTENFRISISGLKSNVQQSGSTKFVLTSPNVMDENSFSQPNKIVPQQTSFEEASEDMHVILPPHSFTSFDLLK</sequence>
<dbReference type="GO" id="GO:0046556">
    <property type="term" value="F:alpha-L-arabinofuranosidase activity"/>
    <property type="evidence" value="ECO:0007669"/>
    <property type="project" value="UniProtKB-EC"/>
</dbReference>
<dbReference type="Proteomes" id="UP001367508">
    <property type="component" value="Unassembled WGS sequence"/>
</dbReference>
<dbReference type="InterPro" id="IPR017853">
    <property type="entry name" value="GH"/>
</dbReference>
<dbReference type="PANTHER" id="PTHR31776:SF18">
    <property type="entry name" value="NON-REDUCING END ALPHA-L-ARABINOFURANOSIDASE"/>
    <property type="match status" value="1"/>
</dbReference>
<dbReference type="FunFam" id="2.60.40.1180:FF:000011">
    <property type="entry name" value="Alpha-L-arabinofuranosidase 1"/>
    <property type="match status" value="1"/>
</dbReference>
<accession>A0AAN9LLL7</accession>
<dbReference type="SUPFAM" id="SSF51445">
    <property type="entry name" value="(Trans)glycosidases"/>
    <property type="match status" value="1"/>
</dbReference>
<evidence type="ECO:0000313" key="2">
    <source>
        <dbReference type="EMBL" id="KAK7336358.1"/>
    </source>
</evidence>
<reference evidence="2 3" key="1">
    <citation type="submission" date="2024-01" db="EMBL/GenBank/DDBJ databases">
        <title>The genomes of 5 underutilized Papilionoideae crops provide insights into root nodulation and disease resistanc.</title>
        <authorList>
            <person name="Jiang F."/>
        </authorList>
    </citation>
    <scope>NUCLEOTIDE SEQUENCE [LARGE SCALE GENOMIC DNA]</scope>
    <source>
        <strain evidence="2">LVBAO_FW01</strain>
        <tissue evidence="2">Leaves</tissue>
    </source>
</reference>
<dbReference type="EMBL" id="JAYMYQ010000004">
    <property type="protein sequence ID" value="KAK7336358.1"/>
    <property type="molecule type" value="Genomic_DNA"/>
</dbReference>
<evidence type="ECO:0000259" key="1">
    <source>
        <dbReference type="SMART" id="SM00813"/>
    </source>
</evidence>